<evidence type="ECO:0000313" key="13">
    <source>
        <dbReference type="Proteomes" id="UP001139486"/>
    </source>
</evidence>
<dbReference type="InterPro" id="IPR006091">
    <property type="entry name" value="Acyl-CoA_Oxase/DH_mid-dom"/>
</dbReference>
<comment type="caution">
    <text evidence="12">The sequence shown here is derived from an EMBL/GenBank/DDBJ whole genome shotgun (WGS) entry which is preliminary data.</text>
</comment>
<keyword evidence="6 8" id="KW-0274">FAD</keyword>
<evidence type="ECO:0000256" key="5">
    <source>
        <dbReference type="ARBA" id="ARBA00022630"/>
    </source>
</evidence>
<evidence type="ECO:0000259" key="11">
    <source>
        <dbReference type="Pfam" id="PF02771"/>
    </source>
</evidence>
<evidence type="ECO:0000259" key="10">
    <source>
        <dbReference type="Pfam" id="PF02770"/>
    </source>
</evidence>
<dbReference type="Pfam" id="PF00441">
    <property type="entry name" value="Acyl-CoA_dh_1"/>
    <property type="match status" value="1"/>
</dbReference>
<dbReference type="InterPro" id="IPR036250">
    <property type="entry name" value="AcylCo_DH-like_C"/>
</dbReference>
<name>A0A9X2KR91_9SPHN</name>
<evidence type="ECO:0000256" key="2">
    <source>
        <dbReference type="ARBA" id="ARBA00005109"/>
    </source>
</evidence>
<feature type="domain" description="Acyl-CoA oxidase/dehydrogenase middle" evidence="10">
    <location>
        <begin position="124"/>
        <end position="217"/>
    </location>
</feature>
<proteinExistence type="inferred from homology"/>
<dbReference type="FunFam" id="1.20.140.10:FF:000001">
    <property type="entry name" value="Acyl-CoA dehydrogenase"/>
    <property type="match status" value="1"/>
</dbReference>
<organism evidence="12 13">
    <name type="scientific">Sphingomonas liriopis</name>
    <dbReference type="NCBI Taxonomy" id="2949094"/>
    <lineage>
        <taxon>Bacteria</taxon>
        <taxon>Pseudomonadati</taxon>
        <taxon>Pseudomonadota</taxon>
        <taxon>Alphaproteobacteria</taxon>
        <taxon>Sphingomonadales</taxon>
        <taxon>Sphingomonadaceae</taxon>
        <taxon>Sphingomonas</taxon>
    </lineage>
</organism>
<dbReference type="GO" id="GO:0009083">
    <property type="term" value="P:branched-chain amino acid catabolic process"/>
    <property type="evidence" value="ECO:0007669"/>
    <property type="project" value="UniProtKB-KW"/>
</dbReference>
<feature type="domain" description="Acyl-CoA dehydrogenase/oxidase N-terminal" evidence="11">
    <location>
        <begin position="8"/>
        <end position="118"/>
    </location>
</feature>
<dbReference type="InterPro" id="IPR009100">
    <property type="entry name" value="AcylCoA_DH/oxidase_NM_dom_sf"/>
</dbReference>
<keyword evidence="7 8" id="KW-0560">Oxidoreductase</keyword>
<dbReference type="SUPFAM" id="SSF47203">
    <property type="entry name" value="Acyl-CoA dehydrogenase C-terminal domain-like"/>
    <property type="match status" value="1"/>
</dbReference>
<accession>A0A9X2KR91</accession>
<keyword evidence="4" id="KW-0101">Branched-chain amino acid catabolism</keyword>
<dbReference type="AlphaFoldDB" id="A0A9X2KR91"/>
<dbReference type="PANTHER" id="PTHR43831">
    <property type="entry name" value="ISOBUTYRYL-COA DEHYDROGENASE"/>
    <property type="match status" value="1"/>
</dbReference>
<dbReference type="Proteomes" id="UP001139486">
    <property type="component" value="Unassembled WGS sequence"/>
</dbReference>
<protein>
    <submittedName>
        <fullName evidence="12">Acyl-CoA dehydrogenase family protein</fullName>
    </submittedName>
</protein>
<evidence type="ECO:0000256" key="1">
    <source>
        <dbReference type="ARBA" id="ARBA00001974"/>
    </source>
</evidence>
<dbReference type="GO" id="GO:0050660">
    <property type="term" value="F:flavin adenine dinucleotide binding"/>
    <property type="evidence" value="ECO:0007669"/>
    <property type="project" value="InterPro"/>
</dbReference>
<evidence type="ECO:0000259" key="9">
    <source>
        <dbReference type="Pfam" id="PF00441"/>
    </source>
</evidence>
<dbReference type="PROSITE" id="PS00072">
    <property type="entry name" value="ACYL_COA_DH_1"/>
    <property type="match status" value="1"/>
</dbReference>
<dbReference type="InterPro" id="IPR052547">
    <property type="entry name" value="Mito_Isobutyryl-CoADH"/>
</dbReference>
<dbReference type="InterPro" id="IPR046373">
    <property type="entry name" value="Acyl-CoA_Oxase/DH_mid-dom_sf"/>
</dbReference>
<evidence type="ECO:0000256" key="4">
    <source>
        <dbReference type="ARBA" id="ARBA00022456"/>
    </source>
</evidence>
<dbReference type="Pfam" id="PF02771">
    <property type="entry name" value="Acyl-CoA_dh_N"/>
    <property type="match status" value="1"/>
</dbReference>
<feature type="domain" description="Acyl-CoA dehydrogenase/oxidase C-terminal" evidence="9">
    <location>
        <begin position="229"/>
        <end position="378"/>
    </location>
</feature>
<dbReference type="Gene3D" id="1.10.540.10">
    <property type="entry name" value="Acyl-CoA dehydrogenase/oxidase, N-terminal domain"/>
    <property type="match status" value="1"/>
</dbReference>
<evidence type="ECO:0000256" key="8">
    <source>
        <dbReference type="RuleBase" id="RU362125"/>
    </source>
</evidence>
<dbReference type="InterPro" id="IPR037069">
    <property type="entry name" value="AcylCoA_DH/ox_N_sf"/>
</dbReference>
<evidence type="ECO:0000256" key="6">
    <source>
        <dbReference type="ARBA" id="ARBA00022827"/>
    </source>
</evidence>
<dbReference type="PIRSF" id="PIRSF016578">
    <property type="entry name" value="HsaA"/>
    <property type="match status" value="1"/>
</dbReference>
<sequence length="381" mass="41829">MENQFDLTDDQREIQDLARRFTADRITPFAAEWDERHIFPRETIKAAAELGFAAIYVSEESGGIALGRLEAALIMEAMAYGCPSTSAFVSIHNMASWMIDRFGSPAVKDKYLPSLVTMDRLASYCLTEPGSGSDAAALKTRAVKDGNDYLVTGSKQFISGAGENEVYVTMVRTGEDGPKGISALVIEKDMPGVSFGANERKLGWHSQPTRQVMFDNVRVPAENLVGAEGEGFRIAMMGLDGGRLNIGACSLGGAQRCLDEAVRYTKDRKQFGQAIADFQNTQFTLADMATELEAARALLYMAAAKVTANAPDKTRFAAMAKRLATDMGSSVVDRALQLHGGYGYLMDYPVERFWRDLRVHSILEGTNQVMRMIVGRDLLRQ</sequence>
<evidence type="ECO:0000256" key="7">
    <source>
        <dbReference type="ARBA" id="ARBA00023002"/>
    </source>
</evidence>
<keyword evidence="5 8" id="KW-0285">Flavoprotein</keyword>
<reference evidence="12" key="1">
    <citation type="submission" date="2022-05" db="EMBL/GenBank/DDBJ databases">
        <title>Sphingomonas sp. strain RP10 Genome sequencing and assembly.</title>
        <authorList>
            <person name="Kim I."/>
        </authorList>
    </citation>
    <scope>NUCLEOTIDE SEQUENCE</scope>
    <source>
        <strain evidence="12">RP10</strain>
    </source>
</reference>
<comment type="pathway">
    <text evidence="2">Amino-acid degradation; L-valine degradation.</text>
</comment>
<dbReference type="RefSeq" id="WP_254289807.1">
    <property type="nucleotide sequence ID" value="NZ_JAMLDY010000016.1"/>
</dbReference>
<keyword evidence="13" id="KW-1185">Reference proteome</keyword>
<dbReference type="EMBL" id="JAMLDY010000016">
    <property type="protein sequence ID" value="MCP3735807.1"/>
    <property type="molecule type" value="Genomic_DNA"/>
</dbReference>
<dbReference type="InterPro" id="IPR009075">
    <property type="entry name" value="AcylCo_DH/oxidase_C"/>
</dbReference>
<dbReference type="InterPro" id="IPR006089">
    <property type="entry name" value="Acyl-CoA_DH_CS"/>
</dbReference>
<dbReference type="PROSITE" id="PS00073">
    <property type="entry name" value="ACYL_COA_DH_2"/>
    <property type="match status" value="1"/>
</dbReference>
<dbReference type="Gene3D" id="2.40.110.10">
    <property type="entry name" value="Butyryl-CoA Dehydrogenase, subunit A, domain 2"/>
    <property type="match status" value="1"/>
</dbReference>
<evidence type="ECO:0000313" key="12">
    <source>
        <dbReference type="EMBL" id="MCP3735807.1"/>
    </source>
</evidence>
<dbReference type="Gene3D" id="1.20.140.10">
    <property type="entry name" value="Butyryl-CoA Dehydrogenase, subunit A, domain 3"/>
    <property type="match status" value="1"/>
</dbReference>
<dbReference type="SUPFAM" id="SSF56645">
    <property type="entry name" value="Acyl-CoA dehydrogenase NM domain-like"/>
    <property type="match status" value="1"/>
</dbReference>
<dbReference type="PANTHER" id="PTHR43831:SF1">
    <property type="entry name" value="ISOBUTYRYL-COA DEHYDROGENASE, MITOCHONDRIAL"/>
    <property type="match status" value="1"/>
</dbReference>
<comment type="cofactor">
    <cofactor evidence="1 8">
        <name>FAD</name>
        <dbReference type="ChEBI" id="CHEBI:57692"/>
    </cofactor>
</comment>
<gene>
    <name evidence="12" type="ORF">M9979_13075</name>
</gene>
<dbReference type="InterPro" id="IPR013786">
    <property type="entry name" value="AcylCoA_DH/ox_N"/>
</dbReference>
<evidence type="ECO:0000256" key="3">
    <source>
        <dbReference type="ARBA" id="ARBA00009347"/>
    </source>
</evidence>
<dbReference type="GO" id="GO:0003995">
    <property type="term" value="F:acyl-CoA dehydrogenase activity"/>
    <property type="evidence" value="ECO:0007669"/>
    <property type="project" value="InterPro"/>
</dbReference>
<dbReference type="Pfam" id="PF02770">
    <property type="entry name" value="Acyl-CoA_dh_M"/>
    <property type="match status" value="1"/>
</dbReference>
<comment type="similarity">
    <text evidence="3 8">Belongs to the acyl-CoA dehydrogenase family.</text>
</comment>
<dbReference type="FunFam" id="2.40.110.10:FF:000001">
    <property type="entry name" value="Acyl-CoA dehydrogenase, mitochondrial"/>
    <property type="match status" value="1"/>
</dbReference>